<dbReference type="PRINTS" id="PR00455">
    <property type="entry name" value="HTHTETR"/>
</dbReference>
<feature type="DNA-binding region" description="H-T-H motif" evidence="5">
    <location>
        <begin position="39"/>
        <end position="58"/>
    </location>
</feature>
<proteinExistence type="predicted"/>
<dbReference type="Proteomes" id="UP001501444">
    <property type="component" value="Unassembled WGS sequence"/>
</dbReference>
<evidence type="ECO:0000313" key="8">
    <source>
        <dbReference type="Proteomes" id="UP001501444"/>
    </source>
</evidence>
<keyword evidence="4" id="KW-0804">Transcription</keyword>
<accession>A0ABP5SNB6</accession>
<keyword evidence="2" id="KW-0805">Transcription regulation</keyword>
<dbReference type="InterPro" id="IPR050109">
    <property type="entry name" value="HTH-type_TetR-like_transc_reg"/>
</dbReference>
<keyword evidence="8" id="KW-1185">Reference proteome</keyword>
<dbReference type="InterPro" id="IPR009057">
    <property type="entry name" value="Homeodomain-like_sf"/>
</dbReference>
<dbReference type="SUPFAM" id="SSF48498">
    <property type="entry name" value="Tetracyclin repressor-like, C-terminal domain"/>
    <property type="match status" value="1"/>
</dbReference>
<comment type="caution">
    <text evidence="7">The sequence shown here is derived from an EMBL/GenBank/DDBJ whole genome shotgun (WGS) entry which is preliminary data.</text>
</comment>
<dbReference type="InterPro" id="IPR039538">
    <property type="entry name" value="BetI_C"/>
</dbReference>
<keyword evidence="1" id="KW-0678">Repressor</keyword>
<keyword evidence="3 5" id="KW-0238">DNA-binding</keyword>
<dbReference type="Gene3D" id="1.10.357.10">
    <property type="entry name" value="Tetracycline Repressor, domain 2"/>
    <property type="match status" value="1"/>
</dbReference>
<evidence type="ECO:0000256" key="1">
    <source>
        <dbReference type="ARBA" id="ARBA00022491"/>
    </source>
</evidence>
<dbReference type="EMBL" id="BAAARV010000015">
    <property type="protein sequence ID" value="GAA2335183.1"/>
    <property type="molecule type" value="Genomic_DNA"/>
</dbReference>
<dbReference type="PANTHER" id="PTHR30055">
    <property type="entry name" value="HTH-TYPE TRANSCRIPTIONAL REGULATOR RUTR"/>
    <property type="match status" value="1"/>
</dbReference>
<dbReference type="RefSeq" id="WP_344611512.1">
    <property type="nucleotide sequence ID" value="NZ_BAAARV010000015.1"/>
</dbReference>
<evidence type="ECO:0000313" key="7">
    <source>
        <dbReference type="EMBL" id="GAA2335183.1"/>
    </source>
</evidence>
<evidence type="ECO:0000256" key="4">
    <source>
        <dbReference type="ARBA" id="ARBA00023163"/>
    </source>
</evidence>
<dbReference type="PANTHER" id="PTHR30055:SF234">
    <property type="entry name" value="HTH-TYPE TRANSCRIPTIONAL REGULATOR BETI"/>
    <property type="match status" value="1"/>
</dbReference>
<dbReference type="InterPro" id="IPR001647">
    <property type="entry name" value="HTH_TetR"/>
</dbReference>
<feature type="domain" description="HTH tetR-type" evidence="6">
    <location>
        <begin position="17"/>
        <end position="76"/>
    </location>
</feature>
<evidence type="ECO:0000259" key="6">
    <source>
        <dbReference type="PROSITE" id="PS50977"/>
    </source>
</evidence>
<sequence>MEKHGAEGRERSYRKAAVRRAEILARAIELFAERGVGASLRAIGEAIGVSHAALRYYFPSRDELLVEVYRAHEQGEYDDPPPDSVSAVGVMERSAERNRAIPGLVELYATLTTDALQGEQHPLTRDFVRDRFSVVRGHLADRVRAGQRAGAIAADIDPDDAASLVIAASDGLQLQGLLDPEAVDVRRALALLERLLPASPQVDQHDRA</sequence>
<reference evidence="8" key="1">
    <citation type="journal article" date="2019" name="Int. J. Syst. Evol. Microbiol.">
        <title>The Global Catalogue of Microorganisms (GCM) 10K type strain sequencing project: providing services to taxonomists for standard genome sequencing and annotation.</title>
        <authorList>
            <consortium name="The Broad Institute Genomics Platform"/>
            <consortium name="The Broad Institute Genome Sequencing Center for Infectious Disease"/>
            <person name="Wu L."/>
            <person name="Ma J."/>
        </authorList>
    </citation>
    <scope>NUCLEOTIDE SEQUENCE [LARGE SCALE GENOMIC DNA]</scope>
    <source>
        <strain evidence="8">JCM 3272</strain>
    </source>
</reference>
<name>A0ABP5SNB6_9ACTN</name>
<dbReference type="Pfam" id="PF00440">
    <property type="entry name" value="TetR_N"/>
    <property type="match status" value="1"/>
</dbReference>
<dbReference type="Pfam" id="PF13977">
    <property type="entry name" value="TetR_C_6"/>
    <property type="match status" value="1"/>
</dbReference>
<dbReference type="SUPFAM" id="SSF46689">
    <property type="entry name" value="Homeodomain-like"/>
    <property type="match status" value="1"/>
</dbReference>
<protein>
    <submittedName>
        <fullName evidence="7">TetR/AcrR family transcriptional regulator</fullName>
    </submittedName>
</protein>
<evidence type="ECO:0000256" key="5">
    <source>
        <dbReference type="PROSITE-ProRule" id="PRU00335"/>
    </source>
</evidence>
<evidence type="ECO:0000256" key="3">
    <source>
        <dbReference type="ARBA" id="ARBA00023125"/>
    </source>
</evidence>
<evidence type="ECO:0000256" key="2">
    <source>
        <dbReference type="ARBA" id="ARBA00023015"/>
    </source>
</evidence>
<dbReference type="InterPro" id="IPR036271">
    <property type="entry name" value="Tet_transcr_reg_TetR-rel_C_sf"/>
</dbReference>
<gene>
    <name evidence="7" type="ORF">GCM10010170_015000</name>
</gene>
<organism evidence="7 8">
    <name type="scientific">Dactylosporangium salmoneum</name>
    <dbReference type="NCBI Taxonomy" id="53361"/>
    <lineage>
        <taxon>Bacteria</taxon>
        <taxon>Bacillati</taxon>
        <taxon>Actinomycetota</taxon>
        <taxon>Actinomycetes</taxon>
        <taxon>Micromonosporales</taxon>
        <taxon>Micromonosporaceae</taxon>
        <taxon>Dactylosporangium</taxon>
    </lineage>
</organism>
<dbReference type="PROSITE" id="PS50977">
    <property type="entry name" value="HTH_TETR_2"/>
    <property type="match status" value="1"/>
</dbReference>